<dbReference type="NCBIfam" id="TIGR00914">
    <property type="entry name" value="2A0601"/>
    <property type="match status" value="1"/>
</dbReference>
<evidence type="ECO:0000313" key="9">
    <source>
        <dbReference type="EMBL" id="QSR86436.1"/>
    </source>
</evidence>
<dbReference type="SUPFAM" id="SSF82714">
    <property type="entry name" value="Multidrug efflux transporter AcrB TolC docking domain, DN and DC subdomains"/>
    <property type="match status" value="2"/>
</dbReference>
<sequence length="1077" mass="119609">MNFPFLNRGVLQPTKTRMNKIIFFSIERKEVVLGLAIGLFVMGLWSFFHLPVDAVPDLSNVQVQINTYVPAYAPEEVEKLITFPIEIEMGGIPGLETIRSLSKFGLSQVTLIFKDGTDLYRSRQLVGERLLTATAKLPPNITPTMAPITTGLGEIFHYILKYKDGAQDKPSSELLRLIELRLLQEYTVRPMLRRVPGVADVNTSGGYQKLILVEPDPNRLTNVGITIGELGHLVGQNTEIAGGGVIDKAGEQLTVRSLGRVNTLEEIALIPIKYAAGTKPVLVKDVAQVEVGGNIRVGAATYNGSEAVLGTVMMLVGENSRAVSQRVAKQLELIQQRIPSCFEIIPVYNRADVVNATIKTVTHNLAEGALLVTAIIFVLLGNWRSSLLIASAIPLSFLFAVMIMYWLGLSGNLMSLGAIDFGLIVDGAVVITENALRRLSLKEAILSRPISLEEKKKELYDSTLQVINSVFFGILIITVVYIPILTLSGIEGKTFSPMAITVMLVLSGSLLLSLTYIPAAAVNVLKSPRELKESFVIRFLKKGYLSVLNWTLGYGRWIILPAALILIGFSFWAFSRLGSEFIPRLDEGSLAAMIYRAWSTDLPSSVAMEIKTEKMLLEKFPEIRCVFSRIGTSDIATDPMPPNENDIYLMLKPKEQWRKQQGKPISKERLVELISEEIAYRVPGQKALFSQPIETRFNEMLEGVRTDLSIKWFGDDYDILTELAKQTEGLIKNIPGTLETQIQAEGNAPSLEFVPDRQKMIKFDIEASELNSAIYSAMAGNPVGLMIDGEKRYPITVRLPEHLRENPEEIMNLPIRSMTGGIMPLSSICRYHIYNRPRAIFRENGIRYRAVMVSFAKKDIEGYVEEIRKTIETHVHPPRGYFVEYAGQYQNLIKARSRLLFIVPSCLSLIFLLTLMALKNLKQSLLVISSVPFAATGGILSLYFLKMPFSISAAIGMIALSGISVLASLILVSFINHLREEGYSLREAIERGCDLRFRPIITTATVASLGFIPMALSRGAGAEVQKPLAIVVIGGIGTSTFLTLLLLPLLYFYMEQRKKEKKETLPAWKEQEILGKK</sequence>
<dbReference type="Proteomes" id="UP000663088">
    <property type="component" value="Chromosome"/>
</dbReference>
<feature type="transmembrane region" description="Helical" evidence="8">
    <location>
        <begin position="951"/>
        <end position="976"/>
    </location>
</feature>
<feature type="transmembrane region" description="Helical" evidence="8">
    <location>
        <begin position="361"/>
        <end position="380"/>
    </location>
</feature>
<evidence type="ECO:0000256" key="8">
    <source>
        <dbReference type="SAM" id="Phobius"/>
    </source>
</evidence>
<evidence type="ECO:0000256" key="3">
    <source>
        <dbReference type="ARBA" id="ARBA00022448"/>
    </source>
</evidence>
<keyword evidence="4" id="KW-1003">Cell membrane</keyword>
<evidence type="ECO:0000256" key="1">
    <source>
        <dbReference type="ARBA" id="ARBA00004651"/>
    </source>
</evidence>
<dbReference type="PANTHER" id="PTHR32063:SF24">
    <property type="entry name" value="CATION EFFLUX SYSTEM (ACRB_ACRD_ACRF FAMILY)"/>
    <property type="match status" value="1"/>
</dbReference>
<dbReference type="SUPFAM" id="SSF82866">
    <property type="entry name" value="Multidrug efflux transporter AcrB transmembrane domain"/>
    <property type="match status" value="2"/>
</dbReference>
<dbReference type="Gene3D" id="3.30.2090.10">
    <property type="entry name" value="Multidrug efflux transporter AcrB TolC docking domain, DN and DC subdomains"/>
    <property type="match status" value="2"/>
</dbReference>
<evidence type="ECO:0000256" key="6">
    <source>
        <dbReference type="ARBA" id="ARBA00022989"/>
    </source>
</evidence>
<dbReference type="Gene3D" id="1.20.1640.10">
    <property type="entry name" value="Multidrug efflux transporter AcrB transmembrane domain"/>
    <property type="match status" value="2"/>
</dbReference>
<feature type="transmembrane region" description="Helical" evidence="8">
    <location>
        <begin position="1028"/>
        <end position="1053"/>
    </location>
</feature>
<keyword evidence="3" id="KW-0813">Transport</keyword>
<feature type="transmembrane region" description="Helical" evidence="8">
    <location>
        <begin position="546"/>
        <end position="574"/>
    </location>
</feature>
<feature type="transmembrane region" description="Helical" evidence="8">
    <location>
        <begin position="899"/>
        <end position="918"/>
    </location>
</feature>
<dbReference type="EMBL" id="CP065956">
    <property type="protein sequence ID" value="QSR86436.1"/>
    <property type="molecule type" value="Genomic_DNA"/>
</dbReference>
<accession>A0ABX7PTW5</accession>
<dbReference type="InterPro" id="IPR004763">
    <property type="entry name" value="CusA-like"/>
</dbReference>
<evidence type="ECO:0000256" key="4">
    <source>
        <dbReference type="ARBA" id="ARBA00022475"/>
    </source>
</evidence>
<feature type="transmembrane region" description="Helical" evidence="8">
    <location>
        <begin position="997"/>
        <end position="1016"/>
    </location>
</feature>
<organism evidence="9 10">
    <name type="scientific">Candidatus Methylacidiphilum infernorum</name>
    <dbReference type="NCBI Taxonomy" id="511746"/>
    <lineage>
        <taxon>Bacteria</taxon>
        <taxon>Pseudomonadati</taxon>
        <taxon>Verrucomicrobiota</taxon>
        <taxon>Methylacidiphilae</taxon>
        <taxon>Methylacidiphilales</taxon>
        <taxon>Methylacidiphilaceae</taxon>
        <taxon>Methylacidiphilum (ex Ratnadevi et al. 2023)</taxon>
    </lineage>
</organism>
<feature type="transmembrane region" description="Helical" evidence="8">
    <location>
        <begin position="387"/>
        <end position="407"/>
    </location>
</feature>
<evidence type="ECO:0000313" key="10">
    <source>
        <dbReference type="Proteomes" id="UP000663088"/>
    </source>
</evidence>
<feature type="transmembrane region" description="Helical" evidence="8">
    <location>
        <begin position="31"/>
        <end position="50"/>
    </location>
</feature>
<dbReference type="Gene3D" id="3.30.70.1430">
    <property type="entry name" value="Multidrug efflux transporter AcrB pore domain"/>
    <property type="match status" value="2"/>
</dbReference>
<protein>
    <submittedName>
        <fullName evidence="9">Efflux RND transporter permease subunit</fullName>
    </submittedName>
</protein>
<reference evidence="9 10" key="1">
    <citation type="submission" date="2020-12" db="EMBL/GenBank/DDBJ databases">
        <authorList>
            <person name="Awala S.I."/>
            <person name="Gwak J.-H."/>
            <person name="Kim S.-J."/>
            <person name="Rhee S.-K."/>
        </authorList>
    </citation>
    <scope>NUCLEOTIDE SEQUENCE [LARGE SCALE GENOMIC DNA]</scope>
    <source>
        <strain evidence="9 10">IT5</strain>
    </source>
</reference>
<proteinExistence type="inferred from homology"/>
<feature type="transmembrane region" description="Helical" evidence="8">
    <location>
        <begin position="498"/>
        <end position="525"/>
    </location>
</feature>
<evidence type="ECO:0000256" key="7">
    <source>
        <dbReference type="ARBA" id="ARBA00023136"/>
    </source>
</evidence>
<dbReference type="Pfam" id="PF00873">
    <property type="entry name" value="ACR_tran"/>
    <property type="match status" value="1"/>
</dbReference>
<keyword evidence="10" id="KW-1185">Reference proteome</keyword>
<dbReference type="SUPFAM" id="SSF82693">
    <property type="entry name" value="Multidrug efflux transporter AcrB pore domain, PN1, PN2, PC1 and PC2 subdomains"/>
    <property type="match status" value="2"/>
</dbReference>
<comment type="similarity">
    <text evidence="2">Belongs to the resistance-nodulation-cell division (RND) (TC 2.A.6) family.</text>
</comment>
<dbReference type="Gene3D" id="3.30.70.1440">
    <property type="entry name" value="Multidrug efflux transporter AcrB pore domain"/>
    <property type="match status" value="1"/>
</dbReference>
<evidence type="ECO:0000256" key="2">
    <source>
        <dbReference type="ARBA" id="ARBA00010942"/>
    </source>
</evidence>
<dbReference type="InterPro" id="IPR027463">
    <property type="entry name" value="AcrB_DN_DC_subdom"/>
</dbReference>
<dbReference type="Gene3D" id="3.30.70.1320">
    <property type="entry name" value="Multidrug efflux transporter AcrB pore domain like"/>
    <property type="match status" value="1"/>
</dbReference>
<feature type="transmembrane region" description="Helical" evidence="8">
    <location>
        <begin position="925"/>
        <end position="945"/>
    </location>
</feature>
<feature type="transmembrane region" description="Helical" evidence="8">
    <location>
        <begin position="413"/>
        <end position="432"/>
    </location>
</feature>
<feature type="transmembrane region" description="Helical" evidence="8">
    <location>
        <begin position="466"/>
        <end position="486"/>
    </location>
</feature>
<gene>
    <name evidence="9" type="ORF">EM20IM_08035</name>
</gene>
<evidence type="ECO:0000256" key="5">
    <source>
        <dbReference type="ARBA" id="ARBA00022692"/>
    </source>
</evidence>
<dbReference type="PRINTS" id="PR00702">
    <property type="entry name" value="ACRIFLAVINRP"/>
</dbReference>
<keyword evidence="7 8" id="KW-0472">Membrane</keyword>
<dbReference type="InterPro" id="IPR001036">
    <property type="entry name" value="Acrflvin-R"/>
</dbReference>
<name>A0ABX7PTW5_9BACT</name>
<keyword evidence="5 8" id="KW-0812">Transmembrane</keyword>
<keyword evidence="6 8" id="KW-1133">Transmembrane helix</keyword>
<dbReference type="PANTHER" id="PTHR32063">
    <property type="match status" value="1"/>
</dbReference>
<comment type="subcellular location">
    <subcellularLocation>
        <location evidence="1">Cell membrane</location>
        <topology evidence="1">Multi-pass membrane protein</topology>
    </subcellularLocation>
</comment>